<keyword evidence="4" id="KW-1185">Reference proteome</keyword>
<feature type="compositionally biased region" description="Basic residues" evidence="1">
    <location>
        <begin position="341"/>
        <end position="351"/>
    </location>
</feature>
<reference evidence="3 4" key="1">
    <citation type="journal article" date="2021" name="Elife">
        <title>Chloroplast acquisition without the gene transfer in kleptoplastic sea slugs, Plakobranchus ocellatus.</title>
        <authorList>
            <person name="Maeda T."/>
            <person name="Takahashi S."/>
            <person name="Yoshida T."/>
            <person name="Shimamura S."/>
            <person name="Takaki Y."/>
            <person name="Nagai Y."/>
            <person name="Toyoda A."/>
            <person name="Suzuki Y."/>
            <person name="Arimoto A."/>
            <person name="Ishii H."/>
            <person name="Satoh N."/>
            <person name="Nishiyama T."/>
            <person name="Hasebe M."/>
            <person name="Maruyama T."/>
            <person name="Minagawa J."/>
            <person name="Obokata J."/>
            <person name="Shigenobu S."/>
        </authorList>
    </citation>
    <scope>NUCLEOTIDE SEQUENCE [LARGE SCALE GENOMIC DNA]</scope>
</reference>
<dbReference type="InterPro" id="IPR013087">
    <property type="entry name" value="Znf_C2H2_type"/>
</dbReference>
<feature type="region of interest" description="Disordered" evidence="1">
    <location>
        <begin position="552"/>
        <end position="661"/>
    </location>
</feature>
<feature type="region of interest" description="Disordered" evidence="1">
    <location>
        <begin position="1"/>
        <end position="439"/>
    </location>
</feature>
<dbReference type="EMBL" id="BMAT01005303">
    <property type="protein sequence ID" value="GFR90704.1"/>
    <property type="molecule type" value="Genomic_DNA"/>
</dbReference>
<evidence type="ECO:0000313" key="4">
    <source>
        <dbReference type="Proteomes" id="UP000762676"/>
    </source>
</evidence>
<dbReference type="SMART" id="SM00384">
    <property type="entry name" value="AT_hook"/>
    <property type="match status" value="4"/>
</dbReference>
<dbReference type="SMART" id="SM00355">
    <property type="entry name" value="ZnF_C2H2"/>
    <property type="match status" value="3"/>
</dbReference>
<evidence type="ECO:0000256" key="1">
    <source>
        <dbReference type="SAM" id="MobiDB-lite"/>
    </source>
</evidence>
<feature type="compositionally biased region" description="Acidic residues" evidence="1">
    <location>
        <begin position="631"/>
        <end position="657"/>
    </location>
</feature>
<protein>
    <recommendedName>
        <fullName evidence="2">C2H2-type domain-containing protein</fullName>
    </recommendedName>
</protein>
<evidence type="ECO:0000259" key="2">
    <source>
        <dbReference type="PROSITE" id="PS00028"/>
    </source>
</evidence>
<dbReference type="AlphaFoldDB" id="A0AAV4GZ62"/>
<feature type="domain" description="C2H2-type" evidence="2">
    <location>
        <begin position="456"/>
        <end position="477"/>
    </location>
</feature>
<gene>
    <name evidence="3" type="ORF">ElyMa_002574400</name>
</gene>
<proteinExistence type="predicted"/>
<feature type="compositionally biased region" description="Basic and acidic residues" evidence="1">
    <location>
        <begin position="553"/>
        <end position="576"/>
    </location>
</feature>
<comment type="caution">
    <text evidence="3">The sequence shown here is derived from an EMBL/GenBank/DDBJ whole genome shotgun (WGS) entry which is preliminary data.</text>
</comment>
<accession>A0AAV4GZ62</accession>
<dbReference type="InterPro" id="IPR017956">
    <property type="entry name" value="AT_hook_DNA-bd_motif"/>
</dbReference>
<dbReference type="GO" id="GO:0003677">
    <property type="term" value="F:DNA binding"/>
    <property type="evidence" value="ECO:0007669"/>
    <property type="project" value="InterPro"/>
</dbReference>
<feature type="compositionally biased region" description="Polar residues" evidence="1">
    <location>
        <begin position="282"/>
        <end position="292"/>
    </location>
</feature>
<feature type="compositionally biased region" description="Polar residues" evidence="1">
    <location>
        <begin position="36"/>
        <end position="60"/>
    </location>
</feature>
<feature type="compositionally biased region" description="Acidic residues" evidence="1">
    <location>
        <begin position="374"/>
        <end position="392"/>
    </location>
</feature>
<feature type="compositionally biased region" description="Polar residues" evidence="1">
    <location>
        <begin position="155"/>
        <end position="170"/>
    </location>
</feature>
<dbReference type="PROSITE" id="PS00028">
    <property type="entry name" value="ZINC_FINGER_C2H2_1"/>
    <property type="match status" value="1"/>
</dbReference>
<feature type="compositionally biased region" description="Basic and acidic residues" evidence="1">
    <location>
        <begin position="317"/>
        <end position="328"/>
    </location>
</feature>
<feature type="non-terminal residue" evidence="3">
    <location>
        <position position="772"/>
    </location>
</feature>
<feature type="compositionally biased region" description="Acidic residues" evidence="1">
    <location>
        <begin position="577"/>
        <end position="587"/>
    </location>
</feature>
<name>A0AAV4GZ62_9GAST</name>
<evidence type="ECO:0000313" key="3">
    <source>
        <dbReference type="EMBL" id="GFR90704.1"/>
    </source>
</evidence>
<dbReference type="Proteomes" id="UP000762676">
    <property type="component" value="Unassembled WGS sequence"/>
</dbReference>
<feature type="compositionally biased region" description="Basic and acidic residues" evidence="1">
    <location>
        <begin position="69"/>
        <end position="88"/>
    </location>
</feature>
<feature type="compositionally biased region" description="Polar residues" evidence="1">
    <location>
        <begin position="352"/>
        <end position="367"/>
    </location>
</feature>
<feature type="compositionally biased region" description="Basic and acidic residues" evidence="1">
    <location>
        <begin position="225"/>
        <end position="241"/>
    </location>
</feature>
<organism evidence="3 4">
    <name type="scientific">Elysia marginata</name>
    <dbReference type="NCBI Taxonomy" id="1093978"/>
    <lineage>
        <taxon>Eukaryota</taxon>
        <taxon>Metazoa</taxon>
        <taxon>Spiralia</taxon>
        <taxon>Lophotrochozoa</taxon>
        <taxon>Mollusca</taxon>
        <taxon>Gastropoda</taxon>
        <taxon>Heterobranchia</taxon>
        <taxon>Euthyneura</taxon>
        <taxon>Panpulmonata</taxon>
        <taxon>Sacoglossa</taxon>
        <taxon>Placobranchoidea</taxon>
        <taxon>Plakobranchidae</taxon>
        <taxon>Elysia</taxon>
    </lineage>
</organism>
<sequence length="772" mass="86782">MMDAKPGDQSLSTPRRRGRPPLKTGSDGGRVRNSSDLKATGKLTTPENNRLIQQGVSNSLTRKRGRPPKSTDRDEQCAAKKDLEKVNDDGDLNMPLNTPKNKAKNSRDPTPANSTERRSMRTPKPVVDSDYVTPTSRKSCGRSHQLKDTSALALENQSVCGSSKGSLSDLTDNKDFNFMPSGQKELIAESQTQAKMASRLSIRESESGSKKGSRRGHRSAQIEEEPCKSRTENFVESDDNKNTNAKLSLLVETPHARKGSSLHQVEDTDNDSFNKEIIETEAMQNKELTNSNPKKRGRPRKSVETLSRPGQQSSATEKPEEAHEDTMETKGGNTEDSTPGVKRRGRTRKHYSNTPDSDTDNEMQASLYNVYKEDDLDSDDETNDDSNDEAEDVIIGGQSKRGRKRKQMVESSDSTGSEEEPSPKRKMLGSKETPRGGKVKEKKVKLKSFLVSSRKCVLCCQEFKDLATIKRHMMVIHSLVYSVENPAGEQKPHLIVKLLGFIDCQKCQKRFRNGQYYNHHTVWCGREEEVAECPICKRQFKAMWLQHHITAHRTAEKKQEREKQLEEERAKKRLEEKEEESEPDEEEGKTKKKKRQAAKTALKFMSQTKDADDDGGGKGGSDSESYKDSGDENSETGDDDTDEGEDEGEEEENDNSVEDSVLNSTTNASKRIAAKWKTLFCPTWNEPKKSNLQKLLEFYNNQPERTSFPALYPSGGQWLPLTLREKMPYFPEPGRSVSISSRVKENTHSEFKVQEGSPAQHTLSFGKTCVIE</sequence>
<feature type="compositionally biased region" description="Polar residues" evidence="1">
    <location>
        <begin position="304"/>
        <end position="316"/>
    </location>
</feature>